<evidence type="ECO:0000256" key="11">
    <source>
        <dbReference type="ARBA" id="ARBA00023012"/>
    </source>
</evidence>
<dbReference type="FunFam" id="3.30.565.10:FF:000042">
    <property type="entry name" value="Two-component sensor histidine kinase KdpD"/>
    <property type="match status" value="1"/>
</dbReference>
<gene>
    <name evidence="17" type="ORF">BE21_33250</name>
</gene>
<dbReference type="GO" id="GO:0000155">
    <property type="term" value="F:phosphorelay sensor kinase activity"/>
    <property type="evidence" value="ECO:0007669"/>
    <property type="project" value="InterPro"/>
</dbReference>
<keyword evidence="5" id="KW-0808">Transferase</keyword>
<keyword evidence="11" id="KW-0902">Two-component regulatory system</keyword>
<accession>A0A150TQF0</accession>
<dbReference type="FunFam" id="3.40.50.300:FF:000483">
    <property type="entry name" value="Sensor histidine kinase KdpD"/>
    <property type="match status" value="1"/>
</dbReference>
<dbReference type="EMBL" id="JEME01001578">
    <property type="protein sequence ID" value="KYG06708.1"/>
    <property type="molecule type" value="Genomic_DNA"/>
</dbReference>
<dbReference type="Pfam" id="PF13493">
    <property type="entry name" value="DUF4118"/>
    <property type="match status" value="1"/>
</dbReference>
<dbReference type="CDD" id="cd00075">
    <property type="entry name" value="HATPase"/>
    <property type="match status" value="1"/>
</dbReference>
<dbReference type="Gene3D" id="3.40.50.620">
    <property type="entry name" value="HUPs"/>
    <property type="match status" value="1"/>
</dbReference>
<dbReference type="SMART" id="SM00387">
    <property type="entry name" value="HATPase_c"/>
    <property type="match status" value="1"/>
</dbReference>
<evidence type="ECO:0000256" key="15">
    <source>
        <dbReference type="SAM" id="Phobius"/>
    </source>
</evidence>
<feature type="domain" description="Histidine kinase" evidence="16">
    <location>
        <begin position="677"/>
        <end position="894"/>
    </location>
</feature>
<evidence type="ECO:0000256" key="5">
    <source>
        <dbReference type="ARBA" id="ARBA00022679"/>
    </source>
</evidence>
<evidence type="ECO:0000256" key="12">
    <source>
        <dbReference type="ARBA" id="ARBA00023136"/>
    </source>
</evidence>
<dbReference type="Gene3D" id="3.30.450.40">
    <property type="match status" value="1"/>
</dbReference>
<dbReference type="PROSITE" id="PS50109">
    <property type="entry name" value="HIS_KIN"/>
    <property type="match status" value="1"/>
</dbReference>
<feature type="region of interest" description="Disordered" evidence="14">
    <location>
        <begin position="1"/>
        <end position="24"/>
    </location>
</feature>
<evidence type="ECO:0000259" key="16">
    <source>
        <dbReference type="PROSITE" id="PS50109"/>
    </source>
</evidence>
<feature type="transmembrane region" description="Helical" evidence="15">
    <location>
        <begin position="406"/>
        <end position="423"/>
    </location>
</feature>
<dbReference type="InterPro" id="IPR003852">
    <property type="entry name" value="Sig_transdc_His_kinase_KdpD_N"/>
</dbReference>
<dbReference type="InterPro" id="IPR038318">
    <property type="entry name" value="KdpD_sf"/>
</dbReference>
<comment type="function">
    <text evidence="13">Member of the two-component regulatory system KdpD/KdpE involved in the regulation of the kdp operon. KdpD may function as a membrane-associated protein kinase that phosphorylates KdpE in response to environmental signals.</text>
</comment>
<keyword evidence="8" id="KW-0418">Kinase</keyword>
<dbReference type="InterPro" id="IPR004358">
    <property type="entry name" value="Sig_transdc_His_kin-like_C"/>
</dbReference>
<dbReference type="InterPro" id="IPR003661">
    <property type="entry name" value="HisK_dim/P_dom"/>
</dbReference>
<feature type="compositionally biased region" description="Basic and acidic residues" evidence="14">
    <location>
        <begin position="1"/>
        <end position="11"/>
    </location>
</feature>
<sequence>MADAGDDRPDPEALLASVREEEERERKGKLKIFFGAAPGVGKTYAMLRAARSLREEEIDVVVGWVETHGRAETEALLGEPPPLPRLPAIEVEHRGRTLREFDVEAALKRRPKLLVVDELAHTNAPGLRHPKRWQDVMDLLDAGIDVYTTVNVQHIESLNDVVAQVTGVVVRETVPDTMIERADEIELIDLPPDDLLERLREGKVYLSEQIERAASNFFRKGNLIALRELALRRTAERVDDQMRGYMRAHGIQKTWAVAERIVVCVGPSPMSARLIRATRRMAGGLKAEWHAVYVQTPAQARLSEADRERVDRNLALAERLGAVTVQLHGAEVAAEVLRYARRHNVCKIVVGKPTHPRWKDFVYGSLLDDLVRQSGGIDVYVIQGVAEAAKPEPGPPERRRMRPLPYVWSACVVALCTLASWLMHPFSDLANLIMVYLLGVAFVAGRFGAGPSALASVLGVAAFDYFFVKPYLTFAVGDLRYFLTFAIMLGVGLVIASLTARIRRQAASASEREQRTAALYAMSKELTALRGIDKLSLAAARHVHEIFEADAAVLLPGADGRLAVRAGTADDLAASEQERAVAEWAYARGKAAGAGTDTLPSAGAMHLPLQGSSGPIGVLSVRPRRPSSFLDLSRRELLGAFATQTALALERALLAREAQRAQLRAQAEELRNALLSSVSHDLRTPLATITGAAGALLDDGAHGAALDPAVRRDLTQTVLEEAQRLERLVRNLLDMTRLESGALAVKKEWLPLEEVVGAALNRVEDNLDGRQISIDLDRATALVPMDGVLIEQVLINLLENALKYSPAGSPIAIRGFTEGSVAVLEIKDRGPGITSGEEDAIFEKFYRGRGQGRQGLGLGLTICRGIVAAHGGRITAESRPHGGAIFRVTLPIEGRPPDLAGPELPAVSGA</sequence>
<dbReference type="GO" id="GO:0005886">
    <property type="term" value="C:plasma membrane"/>
    <property type="evidence" value="ECO:0007669"/>
    <property type="project" value="TreeGrafter"/>
</dbReference>
<keyword evidence="6 15" id="KW-0812">Transmembrane</keyword>
<dbReference type="Pfam" id="PF02518">
    <property type="entry name" value="HATPase_c"/>
    <property type="match status" value="1"/>
</dbReference>
<dbReference type="Pfam" id="PF13492">
    <property type="entry name" value="GAF_3"/>
    <property type="match status" value="1"/>
</dbReference>
<evidence type="ECO:0000256" key="9">
    <source>
        <dbReference type="ARBA" id="ARBA00022840"/>
    </source>
</evidence>
<dbReference type="PANTHER" id="PTHR45569:SF1">
    <property type="entry name" value="SENSOR PROTEIN KDPD"/>
    <property type="match status" value="1"/>
</dbReference>
<dbReference type="InterPro" id="IPR006016">
    <property type="entry name" value="UspA"/>
</dbReference>
<dbReference type="SUPFAM" id="SSF55781">
    <property type="entry name" value="GAF domain-like"/>
    <property type="match status" value="1"/>
</dbReference>
<proteinExistence type="predicted"/>
<dbReference type="CDD" id="cd00082">
    <property type="entry name" value="HisKA"/>
    <property type="match status" value="1"/>
</dbReference>
<comment type="caution">
    <text evidence="17">The sequence shown here is derived from an EMBL/GenBank/DDBJ whole genome shotgun (WGS) entry which is preliminary data.</text>
</comment>
<keyword evidence="7" id="KW-0547">Nucleotide-binding</keyword>
<dbReference type="InterPro" id="IPR025201">
    <property type="entry name" value="KdpD_TM"/>
</dbReference>
<dbReference type="Pfam" id="PF02702">
    <property type="entry name" value="KdpD"/>
    <property type="match status" value="1"/>
</dbReference>
<dbReference type="GO" id="GO:0005524">
    <property type="term" value="F:ATP binding"/>
    <property type="evidence" value="ECO:0007669"/>
    <property type="project" value="UniProtKB-KW"/>
</dbReference>
<dbReference type="SUPFAM" id="SSF52402">
    <property type="entry name" value="Adenine nucleotide alpha hydrolases-like"/>
    <property type="match status" value="1"/>
</dbReference>
<dbReference type="InterPro" id="IPR003018">
    <property type="entry name" value="GAF"/>
</dbReference>
<organism evidence="17 18">
    <name type="scientific">Sorangium cellulosum</name>
    <name type="common">Polyangium cellulosum</name>
    <dbReference type="NCBI Taxonomy" id="56"/>
    <lineage>
        <taxon>Bacteria</taxon>
        <taxon>Pseudomonadati</taxon>
        <taxon>Myxococcota</taxon>
        <taxon>Polyangia</taxon>
        <taxon>Polyangiales</taxon>
        <taxon>Polyangiaceae</taxon>
        <taxon>Sorangium</taxon>
    </lineage>
</organism>
<dbReference type="SUPFAM" id="SSF52540">
    <property type="entry name" value="P-loop containing nucleoside triphosphate hydrolases"/>
    <property type="match status" value="1"/>
</dbReference>
<dbReference type="PANTHER" id="PTHR45569">
    <property type="entry name" value="SENSOR PROTEIN KDPD"/>
    <property type="match status" value="1"/>
</dbReference>
<evidence type="ECO:0000256" key="7">
    <source>
        <dbReference type="ARBA" id="ARBA00022741"/>
    </source>
</evidence>
<evidence type="ECO:0000256" key="14">
    <source>
        <dbReference type="SAM" id="MobiDB-lite"/>
    </source>
</evidence>
<dbReference type="GO" id="GO:0042802">
    <property type="term" value="F:identical protein binding"/>
    <property type="evidence" value="ECO:0007669"/>
    <property type="project" value="UniProtKB-ARBA"/>
</dbReference>
<evidence type="ECO:0000256" key="2">
    <source>
        <dbReference type="ARBA" id="ARBA00004141"/>
    </source>
</evidence>
<comment type="catalytic activity">
    <reaction evidence="1">
        <text>ATP + protein L-histidine = ADP + protein N-phospho-L-histidine.</text>
        <dbReference type="EC" id="2.7.13.3"/>
    </reaction>
</comment>
<dbReference type="InterPro" id="IPR036890">
    <property type="entry name" value="HATPase_C_sf"/>
</dbReference>
<dbReference type="Pfam" id="PF00512">
    <property type="entry name" value="HisKA"/>
    <property type="match status" value="1"/>
</dbReference>
<dbReference type="SUPFAM" id="SSF47384">
    <property type="entry name" value="Homodimeric domain of signal transducing histidine kinase"/>
    <property type="match status" value="1"/>
</dbReference>
<evidence type="ECO:0000256" key="10">
    <source>
        <dbReference type="ARBA" id="ARBA00022989"/>
    </source>
</evidence>
<evidence type="ECO:0000313" key="17">
    <source>
        <dbReference type="EMBL" id="KYG06708.1"/>
    </source>
</evidence>
<dbReference type="InterPro" id="IPR014729">
    <property type="entry name" value="Rossmann-like_a/b/a_fold"/>
</dbReference>
<keyword evidence="10 15" id="KW-1133">Transmembrane helix</keyword>
<dbReference type="InterPro" id="IPR036097">
    <property type="entry name" value="HisK_dim/P_sf"/>
</dbReference>
<dbReference type="SUPFAM" id="SSF55874">
    <property type="entry name" value="ATPase domain of HSP90 chaperone/DNA topoisomerase II/histidine kinase"/>
    <property type="match status" value="1"/>
</dbReference>
<evidence type="ECO:0000256" key="8">
    <source>
        <dbReference type="ARBA" id="ARBA00022777"/>
    </source>
</evidence>
<dbReference type="Gene3D" id="1.10.287.130">
    <property type="match status" value="1"/>
</dbReference>
<dbReference type="Pfam" id="PF00582">
    <property type="entry name" value="Usp"/>
    <property type="match status" value="1"/>
</dbReference>
<feature type="transmembrane region" description="Helical" evidence="15">
    <location>
        <begin position="480"/>
        <end position="500"/>
    </location>
</feature>
<dbReference type="AlphaFoldDB" id="A0A150TQF0"/>
<keyword evidence="9" id="KW-0067">ATP-binding</keyword>
<dbReference type="InterPro" id="IPR005467">
    <property type="entry name" value="His_kinase_dom"/>
</dbReference>
<dbReference type="InterPro" id="IPR052023">
    <property type="entry name" value="Histidine_kinase_KdpD"/>
</dbReference>
<dbReference type="Gene3D" id="3.30.565.10">
    <property type="entry name" value="Histidine kinase-like ATPase, C-terminal domain"/>
    <property type="match status" value="1"/>
</dbReference>
<evidence type="ECO:0000256" key="3">
    <source>
        <dbReference type="ARBA" id="ARBA00012438"/>
    </source>
</evidence>
<reference evidence="17 18" key="1">
    <citation type="submission" date="2014-02" db="EMBL/GenBank/DDBJ databases">
        <title>The small core and large imbalanced accessory genome model reveals a collaborative survival strategy of Sorangium cellulosum strains in nature.</title>
        <authorList>
            <person name="Han K."/>
            <person name="Peng R."/>
            <person name="Blom J."/>
            <person name="Li Y.-Z."/>
        </authorList>
    </citation>
    <scope>NUCLEOTIDE SEQUENCE [LARGE SCALE GENOMIC DNA]</scope>
    <source>
        <strain evidence="17 18">So0007-03</strain>
    </source>
</reference>
<keyword evidence="12 15" id="KW-0472">Membrane</keyword>
<keyword evidence="4" id="KW-0597">Phosphoprotein</keyword>
<dbReference type="InterPro" id="IPR003594">
    <property type="entry name" value="HATPase_dom"/>
</dbReference>
<evidence type="ECO:0000313" key="18">
    <source>
        <dbReference type="Proteomes" id="UP000075502"/>
    </source>
</evidence>
<evidence type="ECO:0000256" key="1">
    <source>
        <dbReference type="ARBA" id="ARBA00000085"/>
    </source>
</evidence>
<protein>
    <recommendedName>
        <fullName evidence="3">histidine kinase</fullName>
        <ecNumber evidence="3">2.7.13.3</ecNumber>
    </recommendedName>
</protein>
<name>A0A150TQF0_SORCE</name>
<dbReference type="SMART" id="SM00388">
    <property type="entry name" value="HisKA"/>
    <property type="match status" value="1"/>
</dbReference>
<feature type="transmembrane region" description="Helical" evidence="15">
    <location>
        <begin position="452"/>
        <end position="468"/>
    </location>
</feature>
<evidence type="ECO:0000256" key="6">
    <source>
        <dbReference type="ARBA" id="ARBA00022692"/>
    </source>
</evidence>
<dbReference type="EC" id="2.7.13.3" evidence="3"/>
<dbReference type="InterPro" id="IPR029016">
    <property type="entry name" value="GAF-like_dom_sf"/>
</dbReference>
<evidence type="ECO:0000256" key="4">
    <source>
        <dbReference type="ARBA" id="ARBA00022553"/>
    </source>
</evidence>
<evidence type="ECO:0000256" key="13">
    <source>
        <dbReference type="ARBA" id="ARBA00057300"/>
    </source>
</evidence>
<dbReference type="Gene3D" id="1.20.120.620">
    <property type="entry name" value="Backbone structure of the membrane domain of e. Coli histidine kinase receptor kdpd"/>
    <property type="match status" value="1"/>
</dbReference>
<dbReference type="Proteomes" id="UP000075502">
    <property type="component" value="Unassembled WGS sequence"/>
</dbReference>
<dbReference type="GO" id="GO:0005737">
    <property type="term" value="C:cytoplasm"/>
    <property type="evidence" value="ECO:0007669"/>
    <property type="project" value="UniProtKB-ARBA"/>
</dbReference>
<dbReference type="PRINTS" id="PR00344">
    <property type="entry name" value="BCTRLSENSOR"/>
</dbReference>
<feature type="transmembrane region" description="Helical" evidence="15">
    <location>
        <begin position="429"/>
        <end position="445"/>
    </location>
</feature>
<dbReference type="Gene3D" id="3.40.50.300">
    <property type="entry name" value="P-loop containing nucleotide triphosphate hydrolases"/>
    <property type="match status" value="1"/>
</dbReference>
<dbReference type="CDD" id="cd01987">
    <property type="entry name" value="USP_KdpD-like"/>
    <property type="match status" value="1"/>
</dbReference>
<dbReference type="InterPro" id="IPR027417">
    <property type="entry name" value="P-loop_NTPase"/>
</dbReference>
<comment type="subcellular location">
    <subcellularLocation>
        <location evidence="2">Membrane</location>
        <topology evidence="2">Multi-pass membrane protein</topology>
    </subcellularLocation>
</comment>